<feature type="compositionally biased region" description="Basic and acidic residues" evidence="1">
    <location>
        <begin position="157"/>
        <end position="186"/>
    </location>
</feature>
<feature type="compositionally biased region" description="Polar residues" evidence="1">
    <location>
        <begin position="821"/>
        <end position="836"/>
    </location>
</feature>
<gene>
    <name evidence="2" type="ORF">ABMA28_000484</name>
</gene>
<sequence length="950" mass="107273">MDRFRQKSKKESPIKYVDKDKSNTFMADVKSMKENLKIREILRTVKMNSSMRIKAPRGSKIMQNKDFNDNDDFDEVQNGEEETPSATNQEMVRTMEVLANETLNENSTNDFETSNTESIDQPSSSTNKSDESNEIHKHSLDTVNSTDCSGNTNNVSEKTEKTSEEMERTSEQSEKPNEKTENDKSENASNPEKSVIETPSVVVDNVASDLAIVAGTATLPKNKPLTQIRERKLSLDQTMLNRRESLSQSELDLHLIGKSPLERKSSFFRKKMESFLKNTTEIFKRQSSQLSRRGSMSVSLQSLNENTGRESEMTNCDKIGSNTSLMSTSTVGRSDSSLSATQGDQLTGAQAEGSLTGSQAALSTSQPIGYTSSESINSLNEAYIQDSPLNSRAISMSSGLDTAHGTRVRKSRSNRVTWLASEGLTNYLRRVIQDEKNQEIQGCHSYQDLSSIPENHYGGEMDSKGRRLSYQRAVSGEDPVLPTRYQDTSLRKNCYTLLSTRTFHIEPAKNLYLATSIYNERAMIIIIEENVWQRESYKCAGVRRNSARIKFRAGSPRRQLGQVRDQSRPPYQVYPYATLDNLTLSAPNSIIENQLGFVVFGFIVRLFAGRLVRQRSRYEVLFAIKSALLILIRAKLSFNNKCNLRVPIIKCTSVESILKARKIKDNDPIAICLIRNKLIGKALEVQILQEMMRCNKQRHESCEMFGRKIRDLLDALCGVGTTPKKDSRYYQTVAIDTYVDNLDYNVGLGNAKVTHTPEFIDSFNKSKDILYASDVSIGAVLSQGTVGTDRPIAYASLRHYQVHAHQKKRAQHTRRHRIERTSSSYTRRASPASRTNPDLHRTSNVDIYHSQRVLNILMHNSHVIFGTRDWSESLILILKWPYTGYKLFFPEPGQILVTQELQLEVGIFPTDDSTSSCILFSCDRGDFATKMHNIINGFSPGGAKYRYALF</sequence>
<feature type="region of interest" description="Disordered" evidence="1">
    <location>
        <begin position="293"/>
        <end position="344"/>
    </location>
</feature>
<feature type="compositionally biased region" description="Polar residues" evidence="1">
    <location>
        <begin position="293"/>
        <end position="306"/>
    </location>
</feature>
<dbReference type="EMBL" id="JBEDNZ010000001">
    <property type="protein sequence ID" value="KAL0852276.1"/>
    <property type="molecule type" value="Genomic_DNA"/>
</dbReference>
<dbReference type="AlphaFoldDB" id="A0ABD0TSX2"/>
<feature type="region of interest" description="Disordered" evidence="1">
    <location>
        <begin position="805"/>
        <end position="841"/>
    </location>
</feature>
<reference evidence="2 3" key="1">
    <citation type="submission" date="2024-06" db="EMBL/GenBank/DDBJ databases">
        <title>A chromosome-level genome assembly of beet webworm, Loxostege sticticalis.</title>
        <authorList>
            <person name="Zhang Y."/>
        </authorList>
    </citation>
    <scope>NUCLEOTIDE SEQUENCE [LARGE SCALE GENOMIC DNA]</scope>
    <source>
        <strain evidence="2">AQ028</strain>
        <tissue evidence="2">Male pupae</tissue>
    </source>
</reference>
<comment type="caution">
    <text evidence="2">The sequence shown here is derived from an EMBL/GenBank/DDBJ whole genome shotgun (WGS) entry which is preliminary data.</text>
</comment>
<accession>A0ABD0TSX2</accession>
<feature type="compositionally biased region" description="Basic residues" evidence="1">
    <location>
        <begin position="805"/>
        <end position="818"/>
    </location>
</feature>
<feature type="compositionally biased region" description="Polar residues" evidence="1">
    <location>
        <begin position="320"/>
        <end position="344"/>
    </location>
</feature>
<evidence type="ECO:0000313" key="3">
    <source>
        <dbReference type="Proteomes" id="UP001549921"/>
    </source>
</evidence>
<feature type="compositionally biased region" description="Basic and acidic residues" evidence="1">
    <location>
        <begin position="128"/>
        <end position="140"/>
    </location>
</feature>
<evidence type="ECO:0000313" key="2">
    <source>
        <dbReference type="EMBL" id="KAL0852276.1"/>
    </source>
</evidence>
<proteinExistence type="predicted"/>
<feature type="compositionally biased region" description="Acidic residues" evidence="1">
    <location>
        <begin position="69"/>
        <end position="83"/>
    </location>
</feature>
<feature type="region of interest" description="Disordered" evidence="1">
    <location>
        <begin position="55"/>
        <end position="91"/>
    </location>
</feature>
<protein>
    <submittedName>
        <fullName evidence="2">Uncharacterized protein</fullName>
    </submittedName>
</protein>
<feature type="compositionally biased region" description="Polar residues" evidence="1">
    <location>
        <begin position="104"/>
        <end position="127"/>
    </location>
</feature>
<evidence type="ECO:0000256" key="1">
    <source>
        <dbReference type="SAM" id="MobiDB-lite"/>
    </source>
</evidence>
<name>A0ABD0TSX2_LOXSC</name>
<feature type="compositionally biased region" description="Polar residues" evidence="1">
    <location>
        <begin position="141"/>
        <end position="155"/>
    </location>
</feature>
<feature type="region of interest" description="Disordered" evidence="1">
    <location>
        <begin position="104"/>
        <end position="197"/>
    </location>
</feature>
<dbReference type="Proteomes" id="UP001549921">
    <property type="component" value="Unassembled WGS sequence"/>
</dbReference>
<organism evidence="2 3">
    <name type="scientific">Loxostege sticticalis</name>
    <name type="common">Beet webworm moth</name>
    <dbReference type="NCBI Taxonomy" id="481309"/>
    <lineage>
        <taxon>Eukaryota</taxon>
        <taxon>Metazoa</taxon>
        <taxon>Ecdysozoa</taxon>
        <taxon>Arthropoda</taxon>
        <taxon>Hexapoda</taxon>
        <taxon>Insecta</taxon>
        <taxon>Pterygota</taxon>
        <taxon>Neoptera</taxon>
        <taxon>Endopterygota</taxon>
        <taxon>Lepidoptera</taxon>
        <taxon>Glossata</taxon>
        <taxon>Ditrysia</taxon>
        <taxon>Pyraloidea</taxon>
        <taxon>Crambidae</taxon>
        <taxon>Pyraustinae</taxon>
        <taxon>Loxostege</taxon>
    </lineage>
</organism>